<comment type="caution">
    <text evidence="7">The sequence shown here is derived from an EMBL/GenBank/DDBJ whole genome shotgun (WGS) entry which is preliminary data.</text>
</comment>
<dbReference type="InterPro" id="IPR027359">
    <property type="entry name" value="Volt_channel_dom_sf"/>
</dbReference>
<evidence type="ECO:0000256" key="1">
    <source>
        <dbReference type="ARBA" id="ARBA00004141"/>
    </source>
</evidence>
<sequence length="233" mass="26288">MRRRPRHDRSRPGCDQPDRDQPDRERVLERRLNVPVLIASVAAVPAVFLTALEGAAETAGMVVNWMSMAVLATEAALLFWVSGDRVRWLRTHWWMVAIVVLTIPAVIFTVGPAQVLRLLRLVTTIQLFRVAKLVRVAQVLRRRAEHLGSVGRAVWMGALFLALVFLGIVLADPSTLTRRTLETIIERWGWVVLLGLVLLGVLVSGAVILLVRRWRGRSRRARSLRPGRSQRKP</sequence>
<dbReference type="SUPFAM" id="SSF81324">
    <property type="entry name" value="Voltage-gated potassium channels"/>
    <property type="match status" value="1"/>
</dbReference>
<keyword evidence="8" id="KW-1185">Reference proteome</keyword>
<evidence type="ECO:0000256" key="3">
    <source>
        <dbReference type="ARBA" id="ARBA00022989"/>
    </source>
</evidence>
<feature type="transmembrane region" description="Helical" evidence="6">
    <location>
        <begin position="62"/>
        <end position="81"/>
    </location>
</feature>
<feature type="transmembrane region" description="Helical" evidence="6">
    <location>
        <begin position="34"/>
        <end position="56"/>
    </location>
</feature>
<evidence type="ECO:0000256" key="6">
    <source>
        <dbReference type="SAM" id="Phobius"/>
    </source>
</evidence>
<dbReference type="GO" id="GO:0016020">
    <property type="term" value="C:membrane"/>
    <property type="evidence" value="ECO:0007669"/>
    <property type="project" value="UniProtKB-SubCell"/>
</dbReference>
<feature type="region of interest" description="Disordered" evidence="5">
    <location>
        <begin position="1"/>
        <end position="24"/>
    </location>
</feature>
<dbReference type="AlphaFoldDB" id="A0AAE3ZBJ8"/>
<keyword evidence="3 6" id="KW-1133">Transmembrane helix</keyword>
<comment type="subcellular location">
    <subcellularLocation>
        <location evidence="1">Membrane</location>
        <topology evidence="1">Multi-pass membrane protein</topology>
    </subcellularLocation>
</comment>
<evidence type="ECO:0000256" key="2">
    <source>
        <dbReference type="ARBA" id="ARBA00022692"/>
    </source>
</evidence>
<feature type="transmembrane region" description="Helical" evidence="6">
    <location>
        <begin position="93"/>
        <end position="112"/>
    </location>
</feature>
<dbReference type="RefSeq" id="WP_310269895.1">
    <property type="nucleotide sequence ID" value="NZ_JAVDXW010000001.1"/>
</dbReference>
<evidence type="ECO:0000256" key="4">
    <source>
        <dbReference type="ARBA" id="ARBA00023136"/>
    </source>
</evidence>
<feature type="transmembrane region" description="Helical" evidence="6">
    <location>
        <begin position="149"/>
        <end position="170"/>
    </location>
</feature>
<evidence type="ECO:0000256" key="5">
    <source>
        <dbReference type="SAM" id="MobiDB-lite"/>
    </source>
</evidence>
<protein>
    <recommendedName>
        <fullName evidence="9">Voltage-gated potassium channel</fullName>
    </recommendedName>
</protein>
<gene>
    <name evidence="7" type="ORF">JOF55_000879</name>
</gene>
<evidence type="ECO:0000313" key="8">
    <source>
        <dbReference type="Proteomes" id="UP001180845"/>
    </source>
</evidence>
<dbReference type="Proteomes" id="UP001180845">
    <property type="component" value="Unassembled WGS sequence"/>
</dbReference>
<dbReference type="EMBL" id="JAVDXW010000001">
    <property type="protein sequence ID" value="MDR7300698.1"/>
    <property type="molecule type" value="Genomic_DNA"/>
</dbReference>
<feature type="transmembrane region" description="Helical" evidence="6">
    <location>
        <begin position="190"/>
        <end position="211"/>
    </location>
</feature>
<organism evidence="7 8">
    <name type="scientific">Haloactinomyces albus</name>
    <dbReference type="NCBI Taxonomy" id="1352928"/>
    <lineage>
        <taxon>Bacteria</taxon>
        <taxon>Bacillati</taxon>
        <taxon>Actinomycetota</taxon>
        <taxon>Actinomycetes</taxon>
        <taxon>Actinopolysporales</taxon>
        <taxon>Actinopolysporaceae</taxon>
        <taxon>Haloactinomyces</taxon>
    </lineage>
</organism>
<name>A0AAE3ZBJ8_9ACTN</name>
<accession>A0AAE3ZBJ8</accession>
<reference evidence="7" key="1">
    <citation type="submission" date="2023-07" db="EMBL/GenBank/DDBJ databases">
        <title>Sequencing the genomes of 1000 actinobacteria strains.</title>
        <authorList>
            <person name="Klenk H.-P."/>
        </authorList>
    </citation>
    <scope>NUCLEOTIDE SEQUENCE</scope>
    <source>
        <strain evidence="7">DSM 45977</strain>
    </source>
</reference>
<proteinExistence type="predicted"/>
<evidence type="ECO:0008006" key="9">
    <source>
        <dbReference type="Google" id="ProtNLM"/>
    </source>
</evidence>
<feature type="compositionally biased region" description="Basic and acidic residues" evidence="5">
    <location>
        <begin position="10"/>
        <end position="24"/>
    </location>
</feature>
<evidence type="ECO:0000313" key="7">
    <source>
        <dbReference type="EMBL" id="MDR7300698.1"/>
    </source>
</evidence>
<dbReference type="Gene3D" id="1.20.120.350">
    <property type="entry name" value="Voltage-gated potassium channels. Chain C"/>
    <property type="match status" value="1"/>
</dbReference>
<keyword evidence="2 6" id="KW-0812">Transmembrane</keyword>
<keyword evidence="4 6" id="KW-0472">Membrane</keyword>